<dbReference type="EMBL" id="MF498773">
    <property type="protein sequence ID" value="ATI17458.1"/>
    <property type="molecule type" value="Genomic_DNA"/>
</dbReference>
<dbReference type="Proteomes" id="UP000230211">
    <property type="component" value="Segment"/>
</dbReference>
<dbReference type="GO" id="GO:0003677">
    <property type="term" value="F:DNA binding"/>
    <property type="evidence" value="ECO:0007669"/>
    <property type="project" value="UniProtKB-KW"/>
</dbReference>
<keyword evidence="1" id="KW-0238">DNA-binding</keyword>
<protein>
    <submittedName>
        <fullName evidence="1">DsDNA-binding protein</fullName>
    </submittedName>
</protein>
<evidence type="ECO:0000313" key="1">
    <source>
        <dbReference type="EMBL" id="ATI17458.1"/>
    </source>
</evidence>
<accession>A0A291LDJ3</accession>
<name>A0A291LDJ3_9CAUD</name>
<organism evidence="1 2">
    <name type="scientific">Aeromonas phage AS-szw</name>
    <dbReference type="NCBI Taxonomy" id="2026114"/>
    <lineage>
        <taxon>Viruses</taxon>
        <taxon>Duplodnaviria</taxon>
        <taxon>Heunggongvirae</taxon>
        <taxon>Uroviricota</taxon>
        <taxon>Caudoviricetes</taxon>
        <taxon>Pantevenvirales</taxon>
        <taxon>Straboviridae</taxon>
        <taxon>Emmerichvirinae</taxon>
        <taxon>Ceceduovirus</taxon>
        <taxon>Ceceduovirus aszj</taxon>
    </lineage>
</organism>
<sequence>MAREAKEKPIFNIHSSKQELIQLVKTCYEHHTKISIEKEGIKAAKDAAKAMGVDGKRFNKVLKMYLEQNRDEVEQENEEAIDLFDTLFVNGMKQKSHDFDDEVEEDE</sequence>
<proteinExistence type="predicted"/>
<evidence type="ECO:0000313" key="2">
    <source>
        <dbReference type="Proteomes" id="UP000230211"/>
    </source>
</evidence>
<dbReference type="InterPro" id="IPR020313">
    <property type="entry name" value="Double-stranded_DNA-bd"/>
</dbReference>
<reference evidence="1 2" key="1">
    <citation type="submission" date="2017-07" db="EMBL/GenBank/DDBJ databases">
        <title>In vitro design and evaluation of phage cocktails against multidrug-resistant Aeromonas salmonicida.</title>
        <authorList>
            <person name="Chen L."/>
            <person name="Yuan S."/>
            <person name="Ma Y."/>
        </authorList>
    </citation>
    <scope>NUCLEOTIDE SEQUENCE [LARGE SCALE GENOMIC DNA]</scope>
</reference>
<dbReference type="Pfam" id="PF11126">
    <property type="entry name" value="Phage_DsbA"/>
    <property type="match status" value="1"/>
</dbReference>